<dbReference type="EMBL" id="BSNI01000001">
    <property type="protein sequence ID" value="GLQ16226.1"/>
    <property type="molecule type" value="Genomic_DNA"/>
</dbReference>
<dbReference type="PROSITE" id="PS00893">
    <property type="entry name" value="NUDIX_BOX"/>
    <property type="match status" value="1"/>
</dbReference>
<gene>
    <name evidence="4" type="ORF">GCM10007879_04750</name>
</gene>
<dbReference type="InterPro" id="IPR015797">
    <property type="entry name" value="NUDIX_hydrolase-like_dom_sf"/>
</dbReference>
<feature type="domain" description="Nudix hydrolase" evidence="3">
    <location>
        <begin position="38"/>
        <end position="104"/>
    </location>
</feature>
<evidence type="ECO:0000313" key="5">
    <source>
        <dbReference type="Proteomes" id="UP001161405"/>
    </source>
</evidence>
<protein>
    <submittedName>
        <fullName evidence="4">DNA mismatch repair protein MutT</fullName>
    </submittedName>
</protein>
<comment type="cofactor">
    <cofactor evidence="1">
        <name>Mg(2+)</name>
        <dbReference type="ChEBI" id="CHEBI:18420"/>
    </cofactor>
</comment>
<dbReference type="SUPFAM" id="SSF55811">
    <property type="entry name" value="Nudix"/>
    <property type="match status" value="1"/>
</dbReference>
<name>A0ABQ5ULT3_9HYPH</name>
<proteinExistence type="predicted"/>
<organism evidence="4 5">
    <name type="scientific">Maritalea porphyrae</name>
    <dbReference type="NCBI Taxonomy" id="880732"/>
    <lineage>
        <taxon>Bacteria</taxon>
        <taxon>Pseudomonadati</taxon>
        <taxon>Pseudomonadota</taxon>
        <taxon>Alphaproteobacteria</taxon>
        <taxon>Hyphomicrobiales</taxon>
        <taxon>Devosiaceae</taxon>
        <taxon>Maritalea</taxon>
    </lineage>
</organism>
<evidence type="ECO:0000313" key="4">
    <source>
        <dbReference type="EMBL" id="GLQ16226.1"/>
    </source>
</evidence>
<accession>A0ABQ5ULT3</accession>
<keyword evidence="5" id="KW-1185">Reference proteome</keyword>
<evidence type="ECO:0000256" key="1">
    <source>
        <dbReference type="ARBA" id="ARBA00001946"/>
    </source>
</evidence>
<dbReference type="Pfam" id="PF00293">
    <property type="entry name" value="NUDIX"/>
    <property type="match status" value="1"/>
</dbReference>
<sequence length="161" mass="18273">MGIDLSFKSPGARFNVRCAAIIKHEGHILCDNERGVDFSFLPGGRIKRGELSADALQRELSEELNAEIVVRKPLIVAESFFSLGSERFHELAFYFEVSRPKNIPFVLDKDCHRHDEGDSSFFFRWVETSPDAMAQVDLKPGPLHKHFVDLPKAPLHVILEE</sequence>
<evidence type="ECO:0000259" key="3">
    <source>
        <dbReference type="Pfam" id="PF00293"/>
    </source>
</evidence>
<keyword evidence="2" id="KW-0378">Hydrolase</keyword>
<dbReference type="InterPro" id="IPR020084">
    <property type="entry name" value="NUDIX_hydrolase_CS"/>
</dbReference>
<dbReference type="Proteomes" id="UP001161405">
    <property type="component" value="Unassembled WGS sequence"/>
</dbReference>
<dbReference type="Gene3D" id="3.90.79.10">
    <property type="entry name" value="Nucleoside Triphosphate Pyrophosphohydrolase"/>
    <property type="match status" value="1"/>
</dbReference>
<evidence type="ECO:0000256" key="2">
    <source>
        <dbReference type="ARBA" id="ARBA00022801"/>
    </source>
</evidence>
<dbReference type="InterPro" id="IPR000086">
    <property type="entry name" value="NUDIX_hydrolase_dom"/>
</dbReference>
<dbReference type="CDD" id="cd04688">
    <property type="entry name" value="NUDIX_Hydrolase"/>
    <property type="match status" value="1"/>
</dbReference>
<comment type="caution">
    <text evidence="4">The sequence shown here is derived from an EMBL/GenBank/DDBJ whole genome shotgun (WGS) entry which is preliminary data.</text>
</comment>
<dbReference type="RefSeq" id="WP_284361702.1">
    <property type="nucleotide sequence ID" value="NZ_BSNI01000001.1"/>
</dbReference>
<reference evidence="4" key="2">
    <citation type="submission" date="2023-01" db="EMBL/GenBank/DDBJ databases">
        <title>Draft genome sequence of Maritalea porphyrae strain NBRC 107169.</title>
        <authorList>
            <person name="Sun Q."/>
            <person name="Mori K."/>
        </authorList>
    </citation>
    <scope>NUCLEOTIDE SEQUENCE</scope>
    <source>
        <strain evidence="4">NBRC 107169</strain>
    </source>
</reference>
<reference evidence="4" key="1">
    <citation type="journal article" date="2014" name="Int. J. Syst. Evol. Microbiol.">
        <title>Complete genome of a new Firmicutes species belonging to the dominant human colonic microbiota ('Ruminococcus bicirculans') reveals two chromosomes and a selective capacity to utilize plant glucans.</title>
        <authorList>
            <consortium name="NISC Comparative Sequencing Program"/>
            <person name="Wegmann U."/>
            <person name="Louis P."/>
            <person name="Goesmann A."/>
            <person name="Henrissat B."/>
            <person name="Duncan S.H."/>
            <person name="Flint H.J."/>
        </authorList>
    </citation>
    <scope>NUCLEOTIDE SEQUENCE</scope>
    <source>
        <strain evidence="4">NBRC 107169</strain>
    </source>
</reference>